<proteinExistence type="predicted"/>
<sequence length="277" mass="31074">MKTIVIPVDHSVAAENAIKYGTAFSAATENERIILLLSLYVPIYVQCIPSVDYVQVSDKIMTEDRTILEAELQLTAQRLRTKVKTGVIVETITSEEPLARALNQLSNEQQPDLIIAGVCCETDEDDSFVESQVIHIAKTSTVPVLIVPSNVPYQPIERALVPCDFSTVSSVNLLKNLRHTYLWLHPKLLVLNVAPGDKHMQDAHEDMLEDILSKYQYDIYYSSNKNILKGILQFQEQNEVQMIIALPGKHSFFYSLTHKSISEAIALNANLPVLILK</sequence>
<dbReference type="SUPFAM" id="SSF52402">
    <property type="entry name" value="Adenine nucleotide alpha hydrolases-like"/>
    <property type="match status" value="2"/>
</dbReference>
<feature type="domain" description="UspA" evidence="1">
    <location>
        <begin position="1"/>
        <end position="148"/>
    </location>
</feature>
<organism evidence="2 3">
    <name type="scientific">Arcticibacter svalbardensis MN12-7</name>
    <dbReference type="NCBI Taxonomy" id="1150600"/>
    <lineage>
        <taxon>Bacteria</taxon>
        <taxon>Pseudomonadati</taxon>
        <taxon>Bacteroidota</taxon>
        <taxon>Sphingobacteriia</taxon>
        <taxon>Sphingobacteriales</taxon>
        <taxon>Sphingobacteriaceae</taxon>
        <taxon>Arcticibacter</taxon>
    </lineage>
</organism>
<dbReference type="Proteomes" id="UP000014174">
    <property type="component" value="Unassembled WGS sequence"/>
</dbReference>
<dbReference type="STRING" id="1150600.ADIARSV_1768"/>
<dbReference type="eggNOG" id="COG0589">
    <property type="taxonomic scope" value="Bacteria"/>
</dbReference>
<dbReference type="CDD" id="cd00293">
    <property type="entry name" value="USP-like"/>
    <property type="match status" value="1"/>
</dbReference>
<dbReference type="RefSeq" id="WP_016195004.1">
    <property type="nucleotide sequence ID" value="NZ_AQPN01000068.1"/>
</dbReference>
<evidence type="ECO:0000313" key="2">
    <source>
        <dbReference type="EMBL" id="EOR95068.1"/>
    </source>
</evidence>
<accession>R9GTQ3</accession>
<dbReference type="Pfam" id="PF00582">
    <property type="entry name" value="Usp"/>
    <property type="match status" value="1"/>
</dbReference>
<dbReference type="EMBL" id="AQPN01000068">
    <property type="protein sequence ID" value="EOR95068.1"/>
    <property type="molecule type" value="Genomic_DNA"/>
</dbReference>
<name>R9GTQ3_9SPHI</name>
<gene>
    <name evidence="2" type="ORF">ADIARSV_1768</name>
</gene>
<protein>
    <submittedName>
        <fullName evidence="2">Universal stress protein</fullName>
    </submittedName>
</protein>
<dbReference type="InterPro" id="IPR006016">
    <property type="entry name" value="UspA"/>
</dbReference>
<keyword evidence="3" id="KW-1185">Reference proteome</keyword>
<evidence type="ECO:0000313" key="3">
    <source>
        <dbReference type="Proteomes" id="UP000014174"/>
    </source>
</evidence>
<dbReference type="Gene3D" id="3.40.50.12370">
    <property type="match status" value="1"/>
</dbReference>
<dbReference type="OrthoDB" id="9788959at2"/>
<dbReference type="AlphaFoldDB" id="R9GTQ3"/>
<reference evidence="2 3" key="1">
    <citation type="journal article" date="2013" name="Genome Announc.">
        <title>Draft Genome Sequence of Arcticibacter svalbardensis Strain MN12-7T, a Member of the Family Sphingobacteriaceae Isolated from an Arctic Soil Sample.</title>
        <authorList>
            <person name="Shivaji S."/>
            <person name="Ara S."/>
            <person name="Prasad S."/>
            <person name="Manasa B.P."/>
            <person name="Begum Z."/>
            <person name="Singh A."/>
            <person name="Kumar Pinnaka A."/>
        </authorList>
    </citation>
    <scope>NUCLEOTIDE SEQUENCE [LARGE SCALE GENOMIC DNA]</scope>
    <source>
        <strain evidence="2 3">MN12-7</strain>
    </source>
</reference>
<comment type="caution">
    <text evidence="2">The sequence shown here is derived from an EMBL/GenBank/DDBJ whole genome shotgun (WGS) entry which is preliminary data.</text>
</comment>
<evidence type="ECO:0000259" key="1">
    <source>
        <dbReference type="Pfam" id="PF00582"/>
    </source>
</evidence>